<name>A0ACB8BPP8_9AGAM</name>
<sequence>MGLTTMVCSGGRLGMRFSGTRIIPLASQRPQTRFLSLQHARSIPKSLVFQRVPNARSYWWSKSPAPVPEVSGTAEVASHEQPPVLEASPPPTPETVPESITSDSLAQSTATPVDGTRASETVFVAAPSSADAPDIPVIAPSADAIPPLQFGDLAELGLAGWTPAGIIRWSFELLNVSTGMPWFYTIIAGTLLWRVALFPASVISIRNSARLLPYSSQLMALTEDMKTVDRSDRLALQRLALKRQKIYEDAGVKVLPSIIMPFVQIPVTLGMFFGVKKLVQLPVEQLKESGVDILSNLTVPDPYYILPLITTAMINVQMQVMRKDVNFSERPEMAHIMNFMRAMTVLGIPFMGQLPSGLWLSVCTGVCATTLQTVALQQPAVRRALKIPPLVKQGTPPTMMQSFQYAKEYFAKRRDDAMAQQKIKQASASKASGKRRSR</sequence>
<keyword evidence="2" id="KW-1185">Reference proteome</keyword>
<dbReference type="Proteomes" id="UP000790709">
    <property type="component" value="Unassembled WGS sequence"/>
</dbReference>
<protein>
    <submittedName>
        <fullName evidence="1">Uncharacterized protein</fullName>
    </submittedName>
</protein>
<gene>
    <name evidence="1" type="ORF">BV22DRAFT_1060676</name>
</gene>
<evidence type="ECO:0000313" key="1">
    <source>
        <dbReference type="EMBL" id="KAH7927552.1"/>
    </source>
</evidence>
<reference evidence="1" key="1">
    <citation type="journal article" date="2021" name="New Phytol.">
        <title>Evolutionary innovations through gain and loss of genes in the ectomycorrhizal Boletales.</title>
        <authorList>
            <person name="Wu G."/>
            <person name="Miyauchi S."/>
            <person name="Morin E."/>
            <person name="Kuo A."/>
            <person name="Drula E."/>
            <person name="Varga T."/>
            <person name="Kohler A."/>
            <person name="Feng B."/>
            <person name="Cao Y."/>
            <person name="Lipzen A."/>
            <person name="Daum C."/>
            <person name="Hundley H."/>
            <person name="Pangilinan J."/>
            <person name="Johnson J."/>
            <person name="Barry K."/>
            <person name="LaButti K."/>
            <person name="Ng V."/>
            <person name="Ahrendt S."/>
            <person name="Min B."/>
            <person name="Choi I.G."/>
            <person name="Park H."/>
            <person name="Plett J.M."/>
            <person name="Magnuson J."/>
            <person name="Spatafora J.W."/>
            <person name="Nagy L.G."/>
            <person name="Henrissat B."/>
            <person name="Grigoriev I.V."/>
            <person name="Yang Z.L."/>
            <person name="Xu J."/>
            <person name="Martin F.M."/>
        </authorList>
    </citation>
    <scope>NUCLEOTIDE SEQUENCE</scope>
    <source>
        <strain evidence="1">KUC20120723A-06</strain>
    </source>
</reference>
<proteinExistence type="predicted"/>
<organism evidence="1 2">
    <name type="scientific">Leucogyrophana mollusca</name>
    <dbReference type="NCBI Taxonomy" id="85980"/>
    <lineage>
        <taxon>Eukaryota</taxon>
        <taxon>Fungi</taxon>
        <taxon>Dikarya</taxon>
        <taxon>Basidiomycota</taxon>
        <taxon>Agaricomycotina</taxon>
        <taxon>Agaricomycetes</taxon>
        <taxon>Agaricomycetidae</taxon>
        <taxon>Boletales</taxon>
        <taxon>Boletales incertae sedis</taxon>
        <taxon>Leucogyrophana</taxon>
    </lineage>
</organism>
<evidence type="ECO:0000313" key="2">
    <source>
        <dbReference type="Proteomes" id="UP000790709"/>
    </source>
</evidence>
<comment type="caution">
    <text evidence="1">The sequence shown here is derived from an EMBL/GenBank/DDBJ whole genome shotgun (WGS) entry which is preliminary data.</text>
</comment>
<accession>A0ACB8BPP8</accession>
<dbReference type="EMBL" id="MU266364">
    <property type="protein sequence ID" value="KAH7927552.1"/>
    <property type="molecule type" value="Genomic_DNA"/>
</dbReference>